<dbReference type="Proteomes" id="UP000500961">
    <property type="component" value="Chromosome"/>
</dbReference>
<sequence length="283" mass="32852">MQGIDIIDESFDRDRTSAYELSIQVSLNGFSYAVKDTIRNTFIALYTEEWENHTLGNIDFRKFIDSLSEAKPWIKEEFKKVIVAFDSHLFTLVPNSLFEPEKAKELFNLAHPFPEYCEIRFIDITENNAKLIYCAPTEFINEWHKLHPKSIYTHSLQSFIKAGPIYSSKNLVQIDISDKEITTICHNNNALVFANTYACSTTTDVVYYVNSAIKAVFDDNTDDLHINITGSGKILNGLTEELHKYFKNVTHQADYYKPVFFTYRILRHRVDYFKLFNLGTTCE</sequence>
<dbReference type="EMBL" id="CP041345">
    <property type="protein sequence ID" value="QKG79793.1"/>
    <property type="molecule type" value="Genomic_DNA"/>
</dbReference>
<protein>
    <submittedName>
        <fullName evidence="1">DUF3822 family protein</fullName>
    </submittedName>
</protein>
<reference evidence="1 2" key="1">
    <citation type="submission" date="2019-07" db="EMBL/GenBank/DDBJ databases">
        <title>Thalassofilum flectens gen. nov., sp. nov., a novel moderate thermophilic anaerobe from a shallow sea hot spring in Kunashir Island (Russia), representing a new family in the order Bacteroidales, and proposal of Thalassofilacea fam. nov.</title>
        <authorList>
            <person name="Kochetkova T.V."/>
            <person name="Podosokorskaya O.A."/>
            <person name="Novikov A."/>
            <person name="Elcheninov A.G."/>
            <person name="Toshchakov S.V."/>
            <person name="Kublanov I.V."/>
        </authorList>
    </citation>
    <scope>NUCLEOTIDE SEQUENCE [LARGE SCALE GENOMIC DNA]</scope>
    <source>
        <strain evidence="1 2">38-H</strain>
    </source>
</reference>
<evidence type="ECO:0000313" key="2">
    <source>
        <dbReference type="Proteomes" id="UP000500961"/>
    </source>
</evidence>
<dbReference type="KEGG" id="ttz:FHG85_05800"/>
<organism evidence="1 2">
    <name type="scientific">Tenuifilum thalassicum</name>
    <dbReference type="NCBI Taxonomy" id="2590900"/>
    <lineage>
        <taxon>Bacteria</taxon>
        <taxon>Pseudomonadati</taxon>
        <taxon>Bacteroidota</taxon>
        <taxon>Bacteroidia</taxon>
        <taxon>Bacteroidales</taxon>
        <taxon>Tenuifilaceae</taxon>
        <taxon>Tenuifilum</taxon>
    </lineage>
</organism>
<evidence type="ECO:0000313" key="1">
    <source>
        <dbReference type="EMBL" id="QKG79793.1"/>
    </source>
</evidence>
<gene>
    <name evidence="1" type="ORF">FHG85_05800</name>
</gene>
<dbReference type="CDD" id="cd24013">
    <property type="entry name" value="ASKHA_ATPase_BT3980-like"/>
    <property type="match status" value="1"/>
</dbReference>
<dbReference type="AlphaFoldDB" id="A0A7D3XZA7"/>
<dbReference type="InterPro" id="IPR024213">
    <property type="entry name" value="DUF3822"/>
</dbReference>
<name>A0A7D3XZA7_9BACT</name>
<dbReference type="RefSeq" id="WP_173073905.1">
    <property type="nucleotide sequence ID" value="NZ_CP041345.1"/>
</dbReference>
<dbReference type="Gene3D" id="3.30.420.250">
    <property type="match status" value="1"/>
</dbReference>
<dbReference type="Gene3D" id="3.30.420.260">
    <property type="match status" value="1"/>
</dbReference>
<accession>A0A7D3XZA7</accession>
<keyword evidence="2" id="KW-1185">Reference proteome</keyword>
<dbReference type="Pfam" id="PF12864">
    <property type="entry name" value="DUF3822"/>
    <property type="match status" value="1"/>
</dbReference>
<proteinExistence type="predicted"/>